<dbReference type="InterPro" id="IPR051677">
    <property type="entry name" value="AfsR-DnrI-RedD_regulator"/>
</dbReference>
<dbReference type="SMART" id="SM00028">
    <property type="entry name" value="TPR"/>
    <property type="match status" value="4"/>
</dbReference>
<dbReference type="InterPro" id="IPR011990">
    <property type="entry name" value="TPR-like_helical_dom_sf"/>
</dbReference>
<evidence type="ECO:0000256" key="2">
    <source>
        <dbReference type="ARBA" id="ARBA00023015"/>
    </source>
</evidence>
<dbReference type="Gene3D" id="1.25.40.10">
    <property type="entry name" value="Tetratricopeptide repeat domain"/>
    <property type="match status" value="2"/>
</dbReference>
<evidence type="ECO:0000256" key="3">
    <source>
        <dbReference type="ARBA" id="ARBA00023125"/>
    </source>
</evidence>
<evidence type="ECO:0000256" key="4">
    <source>
        <dbReference type="ARBA" id="ARBA00023163"/>
    </source>
</evidence>
<sequence length="897" mass="98093">MTAEYRVLGPLEVLLDGAVVPVPAGRCRVLLAMLLLRPNKFVSVDDLVERVWDGSPVDAARAKRSLHMVVRRLRVALGDADCVRTLAGGYQASVEPEQLDLLRFRSLVRSGDFGGAVALWRGPVLGDVSSDVLHRQDVPLVTEEWLGALERRIDADLASGRGPELVAELRALTKRHPFREPLWARLMLALAESGQQAEALAAYQQIRTLLVRELGIDPGEELRAVHQQVLSGSARARGPVPQLLPTAMPRFVGRSAQLRELTGLVSGRGPVVATITGTAGVGKTMLAVHWAHGVAGRFPGGQLHVNLRGFDRHREPMTPGEVLSRFLEALGVTAERIPADVEEQGAMYRELVADRRMLVVLDNARDADHVRPLLPGASPSMVLITSRDRLEGLGARQLVLDVLHRDEARALLVSRLGEARVDAAADELVAWCGGLPLALAIVAARAAETPDLPLSALVAELADERTRLDSLDTGDAATSVRTVFQWSYQQLSPAAARTFRLIGVHPGPDVGVPALTSLVGAPAEEDVRELVRANLLVEHVPGRFTCHDLLRVYAADRAAADETAESRAEAEVRMFDHYVHTLAWIDREYNWGERRFDGFPDPRVSSETFPDQAASVAWFDAERAVLRALVALADQRGLDGYTWQLPWFGAPYIDRFAIWRDWIAQLGRGSHAAARAGERRVAAKLLFLQALGYARLAQYERSMELFESSRRAFEELGVIAEQVRAQSGVAWVLGLLERPREALEVARNALELQRSDPAADPDRIALALHQVANALLEAGEPAEALDHLAEWEAINRALEVSPISLGVTAVTRSKALLALGKTTGVVETLHNALGWFEQMGGGEDRAAAQDVLGDAHRSLGDLTEARRWWTKALEFFELHQHPDADKVRAKLAALPGN</sequence>
<dbReference type="InterPro" id="IPR005158">
    <property type="entry name" value="BTAD"/>
</dbReference>
<dbReference type="PANTHER" id="PTHR35807:SF1">
    <property type="entry name" value="TRANSCRIPTIONAL REGULATOR REDD"/>
    <property type="match status" value="1"/>
</dbReference>
<reference evidence="8" key="1">
    <citation type="journal article" date="2019" name="Int. J. Syst. Evol. Microbiol.">
        <title>The Global Catalogue of Microorganisms (GCM) 10K type strain sequencing project: providing services to taxonomists for standard genome sequencing and annotation.</title>
        <authorList>
            <consortium name="The Broad Institute Genomics Platform"/>
            <consortium name="The Broad Institute Genome Sequencing Center for Infectious Disease"/>
            <person name="Wu L."/>
            <person name="Ma J."/>
        </authorList>
    </citation>
    <scope>NUCLEOTIDE SEQUENCE [LARGE SCALE GENOMIC DNA]</scope>
    <source>
        <strain evidence="8">CGMCC 4.7405</strain>
    </source>
</reference>
<keyword evidence="8" id="KW-1185">Reference proteome</keyword>
<dbReference type="CDD" id="cd15831">
    <property type="entry name" value="BTAD"/>
    <property type="match status" value="1"/>
</dbReference>
<dbReference type="InterPro" id="IPR001867">
    <property type="entry name" value="OmpR/PhoB-type_DNA-bd"/>
</dbReference>
<dbReference type="PANTHER" id="PTHR35807">
    <property type="entry name" value="TRANSCRIPTIONAL REGULATOR REDD-RELATED"/>
    <property type="match status" value="1"/>
</dbReference>
<dbReference type="Gene3D" id="3.40.50.300">
    <property type="entry name" value="P-loop containing nucleotide triphosphate hydrolases"/>
    <property type="match status" value="1"/>
</dbReference>
<gene>
    <name evidence="7" type="ORF">ACFOWZ_11010</name>
</gene>
<dbReference type="SUPFAM" id="SSF48452">
    <property type="entry name" value="TPR-like"/>
    <property type="match status" value="3"/>
</dbReference>
<dbReference type="InterPro" id="IPR027417">
    <property type="entry name" value="P-loop_NTPase"/>
</dbReference>
<dbReference type="EMBL" id="JBHRZI010000011">
    <property type="protein sequence ID" value="MFC3892006.1"/>
    <property type="molecule type" value="Genomic_DNA"/>
</dbReference>
<dbReference type="InterPro" id="IPR016032">
    <property type="entry name" value="Sig_transdc_resp-reg_C-effctor"/>
</dbReference>
<organism evidence="7 8">
    <name type="scientific">Lentzea rhizosphaerae</name>
    <dbReference type="NCBI Taxonomy" id="2041025"/>
    <lineage>
        <taxon>Bacteria</taxon>
        <taxon>Bacillati</taxon>
        <taxon>Actinomycetota</taxon>
        <taxon>Actinomycetes</taxon>
        <taxon>Pseudonocardiales</taxon>
        <taxon>Pseudonocardiaceae</taxon>
        <taxon>Lentzea</taxon>
    </lineage>
</organism>
<dbReference type="Pfam" id="PF03704">
    <property type="entry name" value="BTAD"/>
    <property type="match status" value="1"/>
</dbReference>
<comment type="similarity">
    <text evidence="1">Belongs to the AfsR/DnrI/RedD regulatory family.</text>
</comment>
<dbReference type="RefSeq" id="WP_382371705.1">
    <property type="nucleotide sequence ID" value="NZ_JBHRZI010000011.1"/>
</dbReference>
<dbReference type="Gene3D" id="1.10.10.10">
    <property type="entry name" value="Winged helix-like DNA-binding domain superfamily/Winged helix DNA-binding domain"/>
    <property type="match status" value="1"/>
</dbReference>
<keyword evidence="3" id="KW-0238">DNA-binding</keyword>
<feature type="domain" description="Bacterial transcriptional activator" evidence="6">
    <location>
        <begin position="99"/>
        <end position="230"/>
    </location>
</feature>
<comment type="caution">
    <text evidence="7">The sequence shown here is derived from an EMBL/GenBank/DDBJ whole genome shotgun (WGS) entry which is preliminary data.</text>
</comment>
<dbReference type="SUPFAM" id="SSF52540">
    <property type="entry name" value="P-loop containing nucleoside triphosphate hydrolases"/>
    <property type="match status" value="1"/>
</dbReference>
<dbReference type="Proteomes" id="UP001595690">
    <property type="component" value="Unassembled WGS sequence"/>
</dbReference>
<dbReference type="InterPro" id="IPR019734">
    <property type="entry name" value="TPR_rpt"/>
</dbReference>
<accession>A0ABV8BRT8</accession>
<dbReference type="Pfam" id="PF00486">
    <property type="entry name" value="Trans_reg_C"/>
    <property type="match status" value="1"/>
</dbReference>
<dbReference type="SUPFAM" id="SSF46894">
    <property type="entry name" value="C-terminal effector domain of the bipartite response regulators"/>
    <property type="match status" value="1"/>
</dbReference>
<evidence type="ECO:0000256" key="1">
    <source>
        <dbReference type="ARBA" id="ARBA00005820"/>
    </source>
</evidence>
<evidence type="ECO:0000259" key="6">
    <source>
        <dbReference type="SMART" id="SM01043"/>
    </source>
</evidence>
<evidence type="ECO:0000259" key="5">
    <source>
        <dbReference type="SMART" id="SM00862"/>
    </source>
</evidence>
<protein>
    <submittedName>
        <fullName evidence="7">BTAD domain-containing putative transcriptional regulator</fullName>
    </submittedName>
</protein>
<dbReference type="InterPro" id="IPR036388">
    <property type="entry name" value="WH-like_DNA-bd_sf"/>
</dbReference>
<feature type="domain" description="OmpR/PhoB-type" evidence="5">
    <location>
        <begin position="17"/>
        <end position="92"/>
    </location>
</feature>
<name>A0ABV8BRT8_9PSEU</name>
<proteinExistence type="inferred from homology"/>
<dbReference type="SMART" id="SM00862">
    <property type="entry name" value="Trans_reg_C"/>
    <property type="match status" value="1"/>
</dbReference>
<keyword evidence="2" id="KW-0805">Transcription regulation</keyword>
<dbReference type="SMART" id="SM01043">
    <property type="entry name" value="BTAD"/>
    <property type="match status" value="1"/>
</dbReference>
<evidence type="ECO:0000313" key="8">
    <source>
        <dbReference type="Proteomes" id="UP001595690"/>
    </source>
</evidence>
<evidence type="ECO:0000313" key="7">
    <source>
        <dbReference type="EMBL" id="MFC3892006.1"/>
    </source>
</evidence>
<keyword evidence="4" id="KW-0804">Transcription</keyword>
<dbReference type="PRINTS" id="PR00364">
    <property type="entry name" value="DISEASERSIST"/>
</dbReference>